<dbReference type="RefSeq" id="WP_145233676.1">
    <property type="nucleotide sequence ID" value="NZ_VNFF01000002.1"/>
</dbReference>
<evidence type="ECO:0000259" key="2">
    <source>
        <dbReference type="Pfam" id="PF05299"/>
    </source>
</evidence>
<reference evidence="3 4" key="1">
    <citation type="submission" date="2019-07" db="EMBL/GenBank/DDBJ databases">
        <title>Diversity of Bacteria from Kongsfjorden, Arctic.</title>
        <authorList>
            <person name="Yu Y."/>
        </authorList>
    </citation>
    <scope>NUCLEOTIDE SEQUENCE [LARGE SCALE GENOMIC DNA]</scope>
    <source>
        <strain evidence="3 4">SM1927</strain>
    </source>
</reference>
<keyword evidence="4" id="KW-1185">Reference proteome</keyword>
<feature type="chain" id="PRO_5047311456" description="Peptidase M61 catalytic domain-containing protein" evidence="1">
    <location>
        <begin position="21"/>
        <end position="270"/>
    </location>
</feature>
<dbReference type="Proteomes" id="UP000317938">
    <property type="component" value="Unassembled WGS sequence"/>
</dbReference>
<feature type="domain" description="Peptidase M61 catalytic" evidence="2">
    <location>
        <begin position="124"/>
        <end position="187"/>
    </location>
</feature>
<evidence type="ECO:0000313" key="4">
    <source>
        <dbReference type="Proteomes" id="UP000317938"/>
    </source>
</evidence>
<organism evidence="3 4">
    <name type="scientific">Pseudoalteromonas neustonica</name>
    <dbReference type="NCBI Taxonomy" id="1840331"/>
    <lineage>
        <taxon>Bacteria</taxon>
        <taxon>Pseudomonadati</taxon>
        <taxon>Pseudomonadota</taxon>
        <taxon>Gammaproteobacteria</taxon>
        <taxon>Alteromonadales</taxon>
        <taxon>Pseudoalteromonadaceae</taxon>
        <taxon>Pseudoalteromonas</taxon>
    </lineage>
</organism>
<name>A0ABY3FI19_9GAMM</name>
<dbReference type="InterPro" id="IPR027268">
    <property type="entry name" value="Peptidase_M4/M1_CTD_sf"/>
</dbReference>
<gene>
    <name evidence="3" type="ORF">FQP85_02240</name>
</gene>
<protein>
    <recommendedName>
        <fullName evidence="2">Peptidase M61 catalytic domain-containing protein</fullName>
    </recommendedName>
</protein>
<evidence type="ECO:0000313" key="3">
    <source>
        <dbReference type="EMBL" id="TVU85921.1"/>
    </source>
</evidence>
<feature type="signal peptide" evidence="1">
    <location>
        <begin position="1"/>
        <end position="20"/>
    </location>
</feature>
<sequence length="270" mass="31434">MKLFNRILFVTCLASTSVFAAQLDPQGLTELSKSKQQIILQWLNFSLEQTQATLGPLPYSNLPIYLHPRYIAFEPVPWGSVRRGDPDGIELHFDRFASFTQLRDDWTLYHEMAHLYLPLLPYSGFWLSEGFATYMQNIIMRDSKVITREQFIQRLSAGLERGRQQTRTKQQPLSELADDMWQQGAQQRVYWSGSAFFIEAELALQQQGQSLTQLIKRYNECCYSSKTTAKKLVTTFDQLSRSAIFSTLYARYTQRTDFPDITREQLILLR</sequence>
<dbReference type="Pfam" id="PF05299">
    <property type="entry name" value="Peptidase_M61"/>
    <property type="match status" value="1"/>
</dbReference>
<evidence type="ECO:0000256" key="1">
    <source>
        <dbReference type="SAM" id="SignalP"/>
    </source>
</evidence>
<keyword evidence="1" id="KW-0732">Signal</keyword>
<dbReference type="Gene3D" id="1.10.390.10">
    <property type="entry name" value="Neutral Protease Domain 2"/>
    <property type="match status" value="1"/>
</dbReference>
<proteinExistence type="predicted"/>
<accession>A0ABY3FI19</accession>
<dbReference type="SUPFAM" id="SSF55486">
    <property type="entry name" value="Metalloproteases ('zincins'), catalytic domain"/>
    <property type="match status" value="1"/>
</dbReference>
<dbReference type="EMBL" id="VNFF01000002">
    <property type="protein sequence ID" value="TVU85921.1"/>
    <property type="molecule type" value="Genomic_DNA"/>
</dbReference>
<comment type="caution">
    <text evidence="3">The sequence shown here is derived from an EMBL/GenBank/DDBJ whole genome shotgun (WGS) entry which is preliminary data.</text>
</comment>
<dbReference type="InterPro" id="IPR007963">
    <property type="entry name" value="Peptidase_M61_catalytic"/>
</dbReference>